<dbReference type="SUPFAM" id="SSF53850">
    <property type="entry name" value="Periplasmic binding protein-like II"/>
    <property type="match status" value="1"/>
</dbReference>
<gene>
    <name evidence="2" type="ORF">NCTC12965_01491</name>
</gene>
<evidence type="ECO:0000313" key="2">
    <source>
        <dbReference type="EMBL" id="VTR22272.1"/>
    </source>
</evidence>
<feature type="region of interest" description="Disordered" evidence="1">
    <location>
        <begin position="63"/>
        <end position="91"/>
    </location>
</feature>
<dbReference type="EMBL" id="CABEEZ010000027">
    <property type="protein sequence ID" value="VTR22272.1"/>
    <property type="molecule type" value="Genomic_DNA"/>
</dbReference>
<sequence length="91" mass="9962">MDPAKRLQIAGEAQKYLLDQPNVIPFFEEPQVFAGAPYLKGVNFEAVGRQLLWRVVRETLSPSCLHPSPQPSPQKGEGASSAWWSGADVGL</sequence>
<proteinExistence type="predicted"/>
<protein>
    <submittedName>
        <fullName evidence="2">ABC transporter substrate binding protein, KPN_01854 family</fullName>
    </submittedName>
</protein>
<accession>A0A4U9TUY5</accession>
<reference evidence="2" key="1">
    <citation type="submission" date="2019-05" db="EMBL/GenBank/DDBJ databases">
        <authorList>
            <consortium name="Pathogen Informatics"/>
        </authorList>
    </citation>
    <scope>NUCLEOTIDE SEQUENCE [LARGE SCALE GENOMIC DNA]</scope>
    <source>
        <strain evidence="2">NCTC12965</strain>
    </source>
</reference>
<dbReference type="AlphaFoldDB" id="A0A4U9TUY5"/>
<evidence type="ECO:0000256" key="1">
    <source>
        <dbReference type="SAM" id="MobiDB-lite"/>
    </source>
</evidence>
<name>A0A4U9TUY5_SERFO</name>
<organism evidence="2">
    <name type="scientific">Serratia fonticola</name>
    <dbReference type="NCBI Taxonomy" id="47917"/>
    <lineage>
        <taxon>Bacteria</taxon>
        <taxon>Pseudomonadati</taxon>
        <taxon>Pseudomonadota</taxon>
        <taxon>Gammaproteobacteria</taxon>
        <taxon>Enterobacterales</taxon>
        <taxon>Yersiniaceae</taxon>
        <taxon>Serratia</taxon>
    </lineage>
</organism>